<organism evidence="2 3">
    <name type="scientific">Stutzerimonas nitrititolerans</name>
    <dbReference type="NCBI Taxonomy" id="2482751"/>
    <lineage>
        <taxon>Bacteria</taxon>
        <taxon>Pseudomonadati</taxon>
        <taxon>Pseudomonadota</taxon>
        <taxon>Gammaproteobacteria</taxon>
        <taxon>Pseudomonadales</taxon>
        <taxon>Pseudomonadaceae</taxon>
        <taxon>Stutzerimonas</taxon>
    </lineage>
</organism>
<comment type="caution">
    <text evidence="2">The sequence shown here is derived from an EMBL/GenBank/DDBJ whole genome shotgun (WGS) entry which is preliminary data.</text>
</comment>
<dbReference type="EMBL" id="JAMYBS010000001">
    <property type="protein sequence ID" value="MCO7543266.1"/>
    <property type="molecule type" value="Genomic_DNA"/>
</dbReference>
<evidence type="ECO:0000313" key="2">
    <source>
        <dbReference type="EMBL" id="MCO7543266.1"/>
    </source>
</evidence>
<accession>A0AA42BBF5</accession>
<evidence type="ECO:0000259" key="1">
    <source>
        <dbReference type="Pfam" id="PF01935"/>
    </source>
</evidence>
<dbReference type="NCBIfam" id="TIGR03237">
    <property type="entry name" value="dnd_assoc_2"/>
    <property type="match status" value="1"/>
</dbReference>
<dbReference type="InterPro" id="IPR002789">
    <property type="entry name" value="HerA_central"/>
</dbReference>
<dbReference type="Pfam" id="PF01935">
    <property type="entry name" value="DUF87"/>
    <property type="match status" value="1"/>
</dbReference>
<protein>
    <submittedName>
        <fullName evidence="2">DNA phosphorothioation-dependent restriction protein DptH</fullName>
    </submittedName>
</protein>
<dbReference type="InterPro" id="IPR008571">
    <property type="entry name" value="HerA-like"/>
</dbReference>
<proteinExistence type="predicted"/>
<name>A0AA42BBF5_9GAMM</name>
<evidence type="ECO:0000313" key="3">
    <source>
        <dbReference type="Proteomes" id="UP001165292"/>
    </source>
</evidence>
<gene>
    <name evidence="2" type="primary">dptH</name>
    <name evidence="2" type="ORF">NJF43_00665</name>
</gene>
<dbReference type="PANTHER" id="PTHR42957:SF1">
    <property type="entry name" value="HELICASE MJ1565-RELATED"/>
    <property type="match status" value="1"/>
</dbReference>
<dbReference type="Gene3D" id="3.40.50.300">
    <property type="entry name" value="P-loop containing nucleotide triphosphate hydrolases"/>
    <property type="match status" value="2"/>
</dbReference>
<dbReference type="SUPFAM" id="SSF52540">
    <property type="entry name" value="P-loop containing nucleoside triphosphate hydrolases"/>
    <property type="match status" value="1"/>
</dbReference>
<sequence length="1716" mass="193610">MYVRQFNSFLVAQFMAWAKSHASAGSRYQFRSPDRTNAQALYDEIIVGADGHVQLGDVALPYLVCDSSRVIPVLQHPGSPQSYSENYISFLRDEIARQGEPFEGCALLIIHNSLLDTLVNNADDLATSDAVWSRDHIKRSLEQLIKEDLGAQNKVSECLLNYQFDVLCEEDATVFGFAPLYHVLQDGDLRFNELELLPDPFITETDITDERLIRRRLDENRQLYRQICTEVDEYPNSLQLRFKDRFSESFIKEIFPNGDLEYWRSVDFHRFRDDEQESSKPSLIYEKTVLDSTSSSVIDRAQNERAAGLRKRHLLLIADPEADELELRISFDGSDLEIGQIRREIPSELTPSLEVSRSAKRSFIKLRFRPLNRPVFFKLSTSRERAAEKYEFHCLLLRKGWFHVDGFRNHYLVDAKQQLLRLETDAEVLELGGGSTGSHILTAPEEVIDGSAFARVDFSQLANQSDKVEFTVERDGRRLDFFVKSEPASDRLGLPLLLDGERSARLFDDNYNGQFNPRGRVSLDNREYEVVAERHVFLRREALFIEQRVVGWSGAGEVITVEALRGASQELAECYEQLFAYLDEANTLLSIASWGPSLRKVVRDVVEAARAYLSHIKHDSVLTQEQRQVMRVGLYQEDGVEYLTPYHPLVLAYFVCLAEAAAAEGAEGAERSFSRLPKVTLDRLSPRGLLPFVYDEQHAYAYVQTVPHNSFWLKLVPREESSYDYVRKLIKEKLLEFKSAFRTLFTAHAESELILNVVNGLDANEVLYGVVEYFKYVISVGDLKPTPVHINFYDESLQFNAFDELAESGDAAAMRRQFGLDKGSDKAIADSVIDALRARLTYSKFSHSDSSDSFAYAHITFVRDEDRVDLQFVRVKASLSGIAADGLITGEASENKGGAYYTAFGLQGIVSEGRPHLELAELYGSLWMPARQQGATYTGSNAVAIAVNADFHGLLQRCYGSSIWTTIIDPRVTLDFFSTQDGVVLIHYSDQYTNSAGYDAVTVTREIDLYRKVLETSTGEARSSLINEFNAFNGQWLLQMLTAHSNERKGIEGVVGAYKFATSLVLKADITWVPFSIAELIRVAANSGLNLSGSEFSRSVQGYRSGVISDDVLLVGLKDQRLYLLPVEVKAGARPDYEKAEKQARELKRYLATELLAPRTLAGKLYRALFVRQLLIQIEKYRLYEVFPAEYFNEVLVQREIWLSGEYAVEDVADYPGGMVVAFVDSAACFEPSYVENDGILRIELPYGLLNDLVARPLLQISKAVDAHRLCKVPSKYILEAPIRSVSLPTDDGSVEDKEVSCSPPAETAMELLPEPSAASLVAPPEETLPGVIAQTPKNGSLKVLFGHDVLRNQAIYWEPTNTSKVFNTNTGIIGTMGTGKTQFTKSLVTQLVQNRNQNVRGEPIGILIFDYKADYIKEDFVAATGARVFGLHRLPFNPFALYGDKPMLPVHTANLFRSTVGKAYNLGNRQQNKIRTLVLDAYARAGIHSSDPSTWKRVPPTLHDVWQLFQDQQTVEQDSLYAVLDDLVTFQIFEPEAEKTRSLYELLDGINVINLSGYDPQIQNLVVAITLDIFYSQMHQRGSSAQDGDYRQMTKMVLVDEADNFMSQGFESIKKILKEGREFGVGTILSTQEMTHFKSAEVDYSSYILTWIVHRVSQIKSQDLKAVFNPPDKATEDRLSAEIRTLDKHISLLVDGEKRVSKIRDMPFYLLPSQQ</sequence>
<reference evidence="2" key="1">
    <citation type="submission" date="2022-06" db="EMBL/GenBank/DDBJ databases">
        <title>Detection of beta-lactamases in bacteria of animal origin.</title>
        <authorList>
            <person name="Mlynarcik P."/>
            <person name="Zdarska V."/>
            <person name="Chudobova H."/>
            <person name="Prochazkova P."/>
            <person name="Hricova K."/>
            <person name="Mezerova K."/>
            <person name="Bardon J."/>
            <person name="Dolejska M."/>
            <person name="Sukkar I."/>
            <person name="Kolar M."/>
        </authorList>
    </citation>
    <scope>NUCLEOTIDE SEQUENCE</scope>
    <source>
        <strain evidence="2">S 300-3</strain>
    </source>
</reference>
<dbReference type="InterPro" id="IPR017646">
    <property type="entry name" value="Dnd_assoc_2"/>
</dbReference>
<dbReference type="PANTHER" id="PTHR42957">
    <property type="entry name" value="HELICASE MJ1565-RELATED"/>
    <property type="match status" value="1"/>
</dbReference>
<dbReference type="InterPro" id="IPR027417">
    <property type="entry name" value="P-loop_NTPase"/>
</dbReference>
<dbReference type="RefSeq" id="WP_253162043.1">
    <property type="nucleotide sequence ID" value="NZ_JAMYBS010000001.1"/>
</dbReference>
<feature type="domain" description="Helicase HerA central" evidence="1">
    <location>
        <begin position="1363"/>
        <end position="1571"/>
    </location>
</feature>
<dbReference type="Proteomes" id="UP001165292">
    <property type="component" value="Unassembled WGS sequence"/>
</dbReference>